<evidence type="ECO:0000256" key="4">
    <source>
        <dbReference type="ARBA" id="ARBA00020831"/>
    </source>
</evidence>
<name>A0A1A9W9X4_9MUSC</name>
<comment type="function">
    <text evidence="12">Ethanolamine phosphate transferase involved in glycosylphosphatidylinositol-anchor biosynthesis. Transfers ethanolamine phosphate to the first alpha-1,4-linked mannose of the glycosylphosphatidylinositol precursor of GPI-anchor.</text>
</comment>
<evidence type="ECO:0000256" key="6">
    <source>
        <dbReference type="ARBA" id="ARBA00022679"/>
    </source>
</evidence>
<dbReference type="PANTHER" id="PTHR12250:SF0">
    <property type="entry name" value="GPI ETHANOLAMINE PHOSPHATE TRANSFERASE 1"/>
    <property type="match status" value="1"/>
</dbReference>
<dbReference type="VEuPathDB" id="VectorBase:GBRI011688"/>
<feature type="transmembrane region" description="Helical" evidence="12">
    <location>
        <begin position="6"/>
        <end position="22"/>
    </location>
</feature>
<keyword evidence="6 12" id="KW-0808">Transferase</keyword>
<comment type="similarity">
    <text evidence="3 12">Belongs to the PIGG/PIGN/PIGO family. PIGN subfamily.</text>
</comment>
<evidence type="ECO:0000256" key="10">
    <source>
        <dbReference type="ARBA" id="ARBA00023136"/>
    </source>
</evidence>
<feature type="transmembrane region" description="Helical" evidence="12">
    <location>
        <begin position="728"/>
        <end position="749"/>
    </location>
</feature>
<accession>A0A1A9W9X4</accession>
<comment type="pathway">
    <text evidence="2 12">Glycolipid biosynthesis; glycosylphosphatidylinositol-anchor biosynthesis.</text>
</comment>
<dbReference type="SUPFAM" id="SSF53649">
    <property type="entry name" value="Alkaline phosphatase-like"/>
    <property type="match status" value="1"/>
</dbReference>
<feature type="transmembrane region" description="Helical" evidence="12">
    <location>
        <begin position="769"/>
        <end position="796"/>
    </location>
</feature>
<feature type="transmembrane region" description="Helical" evidence="12">
    <location>
        <begin position="803"/>
        <end position="823"/>
    </location>
</feature>
<keyword evidence="8 12" id="KW-0256">Endoplasmic reticulum</keyword>
<evidence type="ECO:0000313" key="14">
    <source>
        <dbReference type="EnsemblMetazoa" id="GBRI011688-PA"/>
    </source>
</evidence>
<feature type="transmembrane region" description="Helical" evidence="12">
    <location>
        <begin position="648"/>
        <end position="666"/>
    </location>
</feature>
<evidence type="ECO:0000256" key="3">
    <source>
        <dbReference type="ARBA" id="ARBA00008400"/>
    </source>
</evidence>
<keyword evidence="11" id="KW-0325">Glycoprotein</keyword>
<protein>
    <recommendedName>
        <fullName evidence="4 12">GPI ethanolamine phosphate transferase 1</fullName>
        <ecNumber evidence="12">2.-.-.-</ecNumber>
    </recommendedName>
</protein>
<evidence type="ECO:0000256" key="2">
    <source>
        <dbReference type="ARBA" id="ARBA00004687"/>
    </source>
</evidence>
<feature type="transmembrane region" description="Helical" evidence="12">
    <location>
        <begin position="568"/>
        <end position="588"/>
    </location>
</feature>
<dbReference type="UniPathway" id="UPA00196"/>
<evidence type="ECO:0000256" key="1">
    <source>
        <dbReference type="ARBA" id="ARBA00004477"/>
    </source>
</evidence>
<dbReference type="GO" id="GO:0005789">
    <property type="term" value="C:endoplasmic reticulum membrane"/>
    <property type="evidence" value="ECO:0007669"/>
    <property type="project" value="UniProtKB-SubCell"/>
</dbReference>
<dbReference type="GO" id="GO:0051377">
    <property type="term" value="F:mannose-ethanolamine phosphotransferase activity"/>
    <property type="evidence" value="ECO:0007669"/>
    <property type="project" value="UniProtKB-UniRule"/>
</dbReference>
<evidence type="ECO:0000259" key="13">
    <source>
        <dbReference type="Pfam" id="PF04987"/>
    </source>
</evidence>
<evidence type="ECO:0000256" key="12">
    <source>
        <dbReference type="RuleBase" id="RU367138"/>
    </source>
</evidence>
<dbReference type="AlphaFoldDB" id="A0A1A9W9X4"/>
<keyword evidence="5 12" id="KW-0337">GPI-anchor biosynthesis</keyword>
<comment type="subcellular location">
    <subcellularLocation>
        <location evidence="1 12">Endoplasmic reticulum membrane</location>
        <topology evidence="1 12">Multi-pass membrane protein</topology>
    </subcellularLocation>
</comment>
<proteinExistence type="inferred from homology"/>
<dbReference type="EnsemblMetazoa" id="GBRI011688-RA">
    <property type="protein sequence ID" value="GBRI011688-PA"/>
    <property type="gene ID" value="GBRI011688"/>
</dbReference>
<reference evidence="14" key="2">
    <citation type="submission" date="2020-05" db="UniProtKB">
        <authorList>
            <consortium name="EnsemblMetazoa"/>
        </authorList>
    </citation>
    <scope>IDENTIFICATION</scope>
    <source>
        <strain evidence="14">IAEA</strain>
    </source>
</reference>
<dbReference type="Pfam" id="PF04987">
    <property type="entry name" value="PigN"/>
    <property type="match status" value="1"/>
</dbReference>
<dbReference type="CDD" id="cd16020">
    <property type="entry name" value="GPI_EPT_1"/>
    <property type="match status" value="1"/>
</dbReference>
<keyword evidence="9 12" id="KW-1133">Transmembrane helix</keyword>
<feature type="domain" description="GPI ethanolamine phosphate transferase 1 C-terminal" evidence="13">
    <location>
        <begin position="419"/>
        <end position="828"/>
    </location>
</feature>
<evidence type="ECO:0000313" key="15">
    <source>
        <dbReference type="Proteomes" id="UP000091820"/>
    </source>
</evidence>
<dbReference type="Proteomes" id="UP000091820">
    <property type="component" value="Unassembled WGS sequence"/>
</dbReference>
<dbReference type="PANTHER" id="PTHR12250">
    <property type="entry name" value="PHOSPHATIDYLINOSITOL GLYCAN, CLASS N"/>
    <property type="match status" value="1"/>
</dbReference>
<evidence type="ECO:0000256" key="11">
    <source>
        <dbReference type="ARBA" id="ARBA00023180"/>
    </source>
</evidence>
<reference evidence="15" key="1">
    <citation type="submission" date="2014-03" db="EMBL/GenBank/DDBJ databases">
        <authorList>
            <person name="Aksoy S."/>
            <person name="Warren W."/>
            <person name="Wilson R.K."/>
        </authorList>
    </citation>
    <scope>NUCLEOTIDE SEQUENCE [LARGE SCALE GENOMIC DNA]</scope>
    <source>
        <strain evidence="15">IAEA</strain>
    </source>
</reference>
<sequence>MWVIYAVVFHILLLGSIFVIYFRSPVIQGLKPQPNLPLEAPARRLVLIVADGLRAQSFFYKNLSNVPNLRQLIKRQQGLLGISHTRVPTESRPGHIALIAGLYEDPSAVTRGWKENPIEFDTIFQRARRTYAWGSHDILRIFNKWSQADAADRLVFEAYNNELDFWGNVKTYELDKWVFSRVTEFLKRKPKILPKLDKVYFFLHLLGLDTAGHIHKPQTDLFLENLFATEAGIYKIYQLFEEVFKDQKTAYVLTSDHGMTNSGSHGAGQPYETETPFYIWGAGINSRSYNTAKYIELDANIRMPLYDIEQAQMAPLMSAVLGLPPPVNNFGILPRYFLNASEEYIARAVECNAYQLLEQYVYLLKKHKNGILSFLLPEYSALTWTNVNGMKSYLEQAQFAEDFKTVTNISYALMEMTLKGIEYYQNYYSMPLLFATTISMLSWLRYLLSLLDLEERNCLEKVEFKSVLKKREHKLLLILLLGISGFCILQKLSWEVSLYLLLPIPVMALALTNKIQTLLPLTFGHTLVLLLCIEFLVLSFFSRQLISVGFVLHALLVRKSDNTKDWKYCIKTIMILILAIFPLLPPSVGYTNNRLFFLGFLFTISRPMLVECKLTLSDKLATAISLLNAMYCVHKHINKEELPDICQFLSWSYFSYVFIAICYRPFCSRRQNLERVIFLMTSLYSMLCTSYELHFILLLITELILTVDSMQSSLTTDCANKFQLSECFRVSFSIILYTFFSFFGTGNMASVSSFDPNIMRCFLTTFSPFVIMFLVILKLSIPVFLIVCIIFTLLSFSIEYEKHIFICLLLICDIMALHFLYMVRNHGSWLEIGTSISHFVIMQVTTLILVIFTHASKLLLVKPKNFTSRLTVQNIIKIS</sequence>
<dbReference type="GO" id="GO:0006506">
    <property type="term" value="P:GPI anchor biosynthetic process"/>
    <property type="evidence" value="ECO:0007669"/>
    <property type="project" value="UniProtKB-UniPathway"/>
</dbReference>
<feature type="transmembrane region" description="Helical" evidence="12">
    <location>
        <begin position="527"/>
        <end position="556"/>
    </location>
</feature>
<evidence type="ECO:0000256" key="5">
    <source>
        <dbReference type="ARBA" id="ARBA00022502"/>
    </source>
</evidence>
<dbReference type="InterPro" id="IPR017850">
    <property type="entry name" value="Alkaline_phosphatase_core_sf"/>
</dbReference>
<feature type="transmembrane region" description="Helical" evidence="12">
    <location>
        <begin position="427"/>
        <end position="446"/>
    </location>
</feature>
<dbReference type="Gene3D" id="3.40.720.10">
    <property type="entry name" value="Alkaline Phosphatase, subunit A"/>
    <property type="match status" value="1"/>
</dbReference>
<keyword evidence="7 12" id="KW-0812">Transmembrane</keyword>
<dbReference type="InterPro" id="IPR017852">
    <property type="entry name" value="GPI_EtnP_transferase_1_C"/>
</dbReference>
<evidence type="ECO:0000256" key="7">
    <source>
        <dbReference type="ARBA" id="ARBA00022692"/>
    </source>
</evidence>
<keyword evidence="15" id="KW-1185">Reference proteome</keyword>
<organism evidence="14 15">
    <name type="scientific">Glossina brevipalpis</name>
    <dbReference type="NCBI Taxonomy" id="37001"/>
    <lineage>
        <taxon>Eukaryota</taxon>
        <taxon>Metazoa</taxon>
        <taxon>Ecdysozoa</taxon>
        <taxon>Arthropoda</taxon>
        <taxon>Hexapoda</taxon>
        <taxon>Insecta</taxon>
        <taxon>Pterygota</taxon>
        <taxon>Neoptera</taxon>
        <taxon>Endopterygota</taxon>
        <taxon>Diptera</taxon>
        <taxon>Brachycera</taxon>
        <taxon>Muscomorpha</taxon>
        <taxon>Hippoboscoidea</taxon>
        <taxon>Glossinidae</taxon>
        <taxon>Glossina</taxon>
    </lineage>
</organism>
<feature type="transmembrane region" description="Helical" evidence="12">
    <location>
        <begin position="835"/>
        <end position="860"/>
    </location>
</feature>
<comment type="caution">
    <text evidence="12">Lacks conserved residue(s) required for the propagation of feature annotation.</text>
</comment>
<dbReference type="InterPro" id="IPR007070">
    <property type="entry name" value="GPI_EtnP_transferase_1"/>
</dbReference>
<evidence type="ECO:0000256" key="9">
    <source>
        <dbReference type="ARBA" id="ARBA00022989"/>
    </source>
</evidence>
<dbReference type="STRING" id="37001.A0A1A9W9X4"/>
<feature type="transmembrane region" description="Helical" evidence="12">
    <location>
        <begin position="473"/>
        <end position="489"/>
    </location>
</feature>
<dbReference type="InterPro" id="IPR037671">
    <property type="entry name" value="PIGN_N"/>
</dbReference>
<keyword evidence="10 12" id="KW-0472">Membrane</keyword>
<evidence type="ECO:0000256" key="8">
    <source>
        <dbReference type="ARBA" id="ARBA00022824"/>
    </source>
</evidence>
<dbReference type="EC" id="2.-.-.-" evidence="12"/>